<dbReference type="InterPro" id="IPR032693">
    <property type="entry name" value="YtkA-like_dom"/>
</dbReference>
<comment type="caution">
    <text evidence="3">The sequence shown here is derived from an EMBL/GenBank/DDBJ whole genome shotgun (WGS) entry which is preliminary data.</text>
</comment>
<reference evidence="3" key="1">
    <citation type="submission" date="2019-04" db="EMBL/GenBank/DDBJ databases">
        <title>Evolution of Biomass-Degrading Anaerobic Consortia Revealed by Metagenomics.</title>
        <authorList>
            <person name="Peng X."/>
        </authorList>
    </citation>
    <scope>NUCLEOTIDE SEQUENCE</scope>
    <source>
        <strain evidence="3">SIG140</strain>
    </source>
</reference>
<proteinExistence type="predicted"/>
<feature type="signal peptide" evidence="1">
    <location>
        <begin position="1"/>
        <end position="27"/>
    </location>
</feature>
<evidence type="ECO:0000313" key="3">
    <source>
        <dbReference type="EMBL" id="MBE6271255.1"/>
    </source>
</evidence>
<name>A0A9D5P0Z4_XYLRU</name>
<feature type="chain" id="PRO_5039337384" description="YtkA-like domain-containing protein" evidence="1">
    <location>
        <begin position="28"/>
        <end position="319"/>
    </location>
</feature>
<keyword evidence="1" id="KW-0732">Signal</keyword>
<dbReference type="Pfam" id="PF13115">
    <property type="entry name" value="YtkA"/>
    <property type="match status" value="1"/>
</dbReference>
<evidence type="ECO:0000259" key="2">
    <source>
        <dbReference type="Pfam" id="PF13115"/>
    </source>
</evidence>
<organism evidence="3 4">
    <name type="scientific">Xylanibacter ruminicola</name>
    <name type="common">Prevotella ruminicola</name>
    <dbReference type="NCBI Taxonomy" id="839"/>
    <lineage>
        <taxon>Bacteria</taxon>
        <taxon>Pseudomonadati</taxon>
        <taxon>Bacteroidota</taxon>
        <taxon>Bacteroidia</taxon>
        <taxon>Bacteroidales</taxon>
        <taxon>Prevotellaceae</taxon>
        <taxon>Xylanibacter</taxon>
    </lineage>
</organism>
<evidence type="ECO:0000313" key="4">
    <source>
        <dbReference type="Proteomes" id="UP000806522"/>
    </source>
</evidence>
<dbReference type="PROSITE" id="PS51257">
    <property type="entry name" value="PROKAR_LIPOPROTEIN"/>
    <property type="match status" value="1"/>
</dbReference>
<dbReference type="Proteomes" id="UP000806522">
    <property type="component" value="Unassembled WGS sequence"/>
</dbReference>
<protein>
    <recommendedName>
        <fullName evidence="2">YtkA-like domain-containing protein</fullName>
    </recommendedName>
</protein>
<dbReference type="AlphaFoldDB" id="A0A9D5P0Z4"/>
<feature type="domain" description="YtkA-like" evidence="2">
    <location>
        <begin position="201"/>
        <end position="290"/>
    </location>
</feature>
<accession>A0A9D5P0Z4</accession>
<evidence type="ECO:0000256" key="1">
    <source>
        <dbReference type="SAM" id="SignalP"/>
    </source>
</evidence>
<sequence>MMKKQLFNLFISAVTVTLLLTACGGSSDNGIPEIIVPDEEDSECCNAEETFLAYAFLNNGFVKEITELRDTIADKYELRAYSAGGKLHVGYNDLYFALIKISTQGYVRDFEVSDITPVMTMTMMGMQHSTPTATEAVLYDQTFPAVRRAWVSFLMSSSDGGFWELSYKASSQQQSITHDATVINVDALASGLAWLKSFKAGDTTYYLSLVNPNNFQTGINTIQAYVSKQSIDKTKPYLTADETFTIEITPTMPDMGDHSSPNNEPLVKQESGVYEGKLNLSMTGLWNIHLVVKDKDGNIVAGGDNDSSGYSSLYWTITI</sequence>
<dbReference type="EMBL" id="SUYC01000010">
    <property type="protein sequence ID" value="MBE6271255.1"/>
    <property type="molecule type" value="Genomic_DNA"/>
</dbReference>
<gene>
    <name evidence="3" type="ORF">E7101_09930</name>
</gene>